<dbReference type="InterPro" id="IPR045584">
    <property type="entry name" value="Pilin-like"/>
</dbReference>
<dbReference type="AlphaFoldDB" id="A0A5B9WA70"/>
<name>A0A5B9WA70_9BACT</name>
<dbReference type="PANTHER" id="PTHR30093:SF2">
    <property type="entry name" value="TYPE II SECRETION SYSTEM PROTEIN H"/>
    <property type="match status" value="1"/>
</dbReference>
<dbReference type="NCBIfam" id="TIGR02532">
    <property type="entry name" value="IV_pilin_GFxxxE"/>
    <property type="match status" value="1"/>
</dbReference>
<protein>
    <submittedName>
        <fullName evidence="3">Type II secretion system protein G</fullName>
    </submittedName>
</protein>
<dbReference type="Proteomes" id="UP000324233">
    <property type="component" value="Chromosome"/>
</dbReference>
<dbReference type="InterPro" id="IPR027558">
    <property type="entry name" value="Pre_pil_HX9DG_C"/>
</dbReference>
<evidence type="ECO:0000313" key="4">
    <source>
        <dbReference type="Proteomes" id="UP000324233"/>
    </source>
</evidence>
<reference evidence="3 4" key="1">
    <citation type="submission" date="2019-08" db="EMBL/GenBank/DDBJ databases">
        <title>Deep-cultivation of Planctomycetes and their phenomic and genomic characterization uncovers novel biology.</title>
        <authorList>
            <person name="Wiegand S."/>
            <person name="Jogler M."/>
            <person name="Boedeker C."/>
            <person name="Pinto D."/>
            <person name="Vollmers J."/>
            <person name="Rivas-Marin E."/>
            <person name="Kohn T."/>
            <person name="Peeters S.H."/>
            <person name="Heuer A."/>
            <person name="Rast P."/>
            <person name="Oberbeckmann S."/>
            <person name="Bunk B."/>
            <person name="Jeske O."/>
            <person name="Meyerdierks A."/>
            <person name="Storesund J.E."/>
            <person name="Kallscheuer N."/>
            <person name="Luecker S."/>
            <person name="Lage O.M."/>
            <person name="Pohl T."/>
            <person name="Merkel B.J."/>
            <person name="Hornburger P."/>
            <person name="Mueller R.-W."/>
            <person name="Bruemmer F."/>
            <person name="Labrenz M."/>
            <person name="Spormann A.M."/>
            <person name="Op den Camp H."/>
            <person name="Overmann J."/>
            <person name="Amann R."/>
            <person name="Jetten M.S.M."/>
            <person name="Mascher T."/>
            <person name="Medema M.H."/>
            <person name="Devos D.P."/>
            <person name="Kaster A.-K."/>
            <person name="Ovreas L."/>
            <person name="Rohde M."/>
            <person name="Galperin M.Y."/>
            <person name="Jogler C."/>
        </authorList>
    </citation>
    <scope>NUCLEOTIDE SEQUENCE [LARGE SCALE GENOMIC DNA]</scope>
    <source>
        <strain evidence="3 4">OJF2</strain>
    </source>
</reference>
<dbReference type="NCBIfam" id="TIGR04294">
    <property type="entry name" value="pre_pil_HX9DG"/>
    <property type="match status" value="1"/>
</dbReference>
<dbReference type="KEGG" id="agv:OJF2_57410"/>
<dbReference type="InterPro" id="IPR012902">
    <property type="entry name" value="N_methyl_site"/>
</dbReference>
<gene>
    <name evidence="3" type="primary">pulG_7</name>
    <name evidence="3" type="ORF">OJF2_57410</name>
</gene>
<dbReference type="RefSeq" id="WP_168222090.1">
    <property type="nucleotide sequence ID" value="NZ_CP042997.1"/>
</dbReference>
<dbReference type="EMBL" id="CP042997">
    <property type="protein sequence ID" value="QEH37154.1"/>
    <property type="molecule type" value="Genomic_DNA"/>
</dbReference>
<feature type="domain" description="DUF1559" evidence="2">
    <location>
        <begin position="31"/>
        <end position="338"/>
    </location>
</feature>
<accession>A0A5B9WA70</accession>
<dbReference type="PROSITE" id="PS00409">
    <property type="entry name" value="PROKAR_NTER_METHYL"/>
    <property type="match status" value="1"/>
</dbReference>
<dbReference type="Gene3D" id="3.30.700.10">
    <property type="entry name" value="Glycoprotein, Type 4 Pilin"/>
    <property type="match status" value="1"/>
</dbReference>
<dbReference type="InterPro" id="IPR011453">
    <property type="entry name" value="DUF1559"/>
</dbReference>
<dbReference type="Pfam" id="PF07596">
    <property type="entry name" value="SBP_bac_10"/>
    <property type="match status" value="1"/>
</dbReference>
<dbReference type="SUPFAM" id="SSF54523">
    <property type="entry name" value="Pili subunits"/>
    <property type="match status" value="1"/>
</dbReference>
<dbReference type="PANTHER" id="PTHR30093">
    <property type="entry name" value="GENERAL SECRETION PATHWAY PROTEIN G"/>
    <property type="match status" value="1"/>
</dbReference>
<sequence length="358" mass="38522">MKRRRGFTLIELLVVIAIIAVLIALLLPAVQSAREAARRAQCTNNLKQIGLCLHNVHSTENRFPPGALDNGAIWSAWLTPYFEQKALSDAMWLLPEGNHLDDGNLGQPGSNGDWAAPDPGFPAPDITKQGSDGGAWGPATERCVAACETEIAILRCPSHDIPDHVYTPSYENWIVQRRVPISYAANASGKALQLNTDQDAITNNDGAFQLERTTGGQTYGRRLKIPAFTDGLSNTVFVGEEVYRLKNSYSVSELDLQGVARRKGLWEFGSDSIDCEMSMNEAMGSTGVPMNLKPLDPSVNSGAALEAYIVSYGSNHAGGANFLMGDGSVRFIKSTINPTTYTALGTRAGGEVVSADAY</sequence>
<evidence type="ECO:0000313" key="3">
    <source>
        <dbReference type="EMBL" id="QEH37154.1"/>
    </source>
</evidence>
<organism evidence="3 4">
    <name type="scientific">Aquisphaera giovannonii</name>
    <dbReference type="NCBI Taxonomy" id="406548"/>
    <lineage>
        <taxon>Bacteria</taxon>
        <taxon>Pseudomonadati</taxon>
        <taxon>Planctomycetota</taxon>
        <taxon>Planctomycetia</taxon>
        <taxon>Isosphaerales</taxon>
        <taxon>Isosphaeraceae</taxon>
        <taxon>Aquisphaera</taxon>
    </lineage>
</organism>
<evidence type="ECO:0000259" key="2">
    <source>
        <dbReference type="Pfam" id="PF07596"/>
    </source>
</evidence>
<dbReference type="Pfam" id="PF07963">
    <property type="entry name" value="N_methyl"/>
    <property type="match status" value="1"/>
</dbReference>
<feature type="region of interest" description="Disordered" evidence="1">
    <location>
        <begin position="102"/>
        <end position="134"/>
    </location>
</feature>
<keyword evidence="4" id="KW-1185">Reference proteome</keyword>
<evidence type="ECO:0000256" key="1">
    <source>
        <dbReference type="SAM" id="MobiDB-lite"/>
    </source>
</evidence>
<proteinExistence type="predicted"/>